<name>A0A371FY59_MUCPR</name>
<reference evidence="1" key="1">
    <citation type="submission" date="2018-05" db="EMBL/GenBank/DDBJ databases">
        <title>Draft genome of Mucuna pruriens seed.</title>
        <authorList>
            <person name="Nnadi N.E."/>
            <person name="Vos R."/>
            <person name="Hasami M.H."/>
            <person name="Devisetty U.K."/>
            <person name="Aguiy J.C."/>
        </authorList>
    </citation>
    <scope>NUCLEOTIDE SEQUENCE [LARGE SCALE GENOMIC DNA]</scope>
    <source>
        <strain evidence="1">JCA_2017</strain>
    </source>
</reference>
<sequence>MWEKMLRHRENIFHSKFLILGNLFSMILDWGSCVKKLALPKFVHPRPCKLQCLSERGELLVGKEAKVTFTLSGYKDKVRVIHDEVTNRFTFVHLGKRMMLKHISQREMHKD</sequence>
<evidence type="ECO:0000313" key="1">
    <source>
        <dbReference type="EMBL" id="RDX83269.1"/>
    </source>
</evidence>
<dbReference type="Proteomes" id="UP000257109">
    <property type="component" value="Unassembled WGS sequence"/>
</dbReference>
<evidence type="ECO:0000313" key="2">
    <source>
        <dbReference type="Proteomes" id="UP000257109"/>
    </source>
</evidence>
<dbReference type="OrthoDB" id="1747743at2759"/>
<protein>
    <submittedName>
        <fullName evidence="1">Uncharacterized protein</fullName>
    </submittedName>
</protein>
<dbReference type="PANTHER" id="PTHR35046:SF9">
    <property type="entry name" value="RNA-DIRECTED DNA POLYMERASE"/>
    <property type="match status" value="1"/>
</dbReference>
<comment type="caution">
    <text evidence="1">The sequence shown here is derived from an EMBL/GenBank/DDBJ whole genome shotgun (WGS) entry which is preliminary data.</text>
</comment>
<feature type="non-terminal residue" evidence="1">
    <location>
        <position position="1"/>
    </location>
</feature>
<dbReference type="AlphaFoldDB" id="A0A371FY59"/>
<accession>A0A371FY59</accession>
<proteinExistence type="predicted"/>
<keyword evidence="2" id="KW-1185">Reference proteome</keyword>
<gene>
    <name evidence="1" type="ORF">CR513_35834</name>
</gene>
<dbReference type="PANTHER" id="PTHR35046">
    <property type="entry name" value="ZINC KNUCKLE (CCHC-TYPE) FAMILY PROTEIN"/>
    <property type="match status" value="1"/>
</dbReference>
<organism evidence="1 2">
    <name type="scientific">Mucuna pruriens</name>
    <name type="common">Velvet bean</name>
    <name type="synonym">Dolichos pruriens</name>
    <dbReference type="NCBI Taxonomy" id="157652"/>
    <lineage>
        <taxon>Eukaryota</taxon>
        <taxon>Viridiplantae</taxon>
        <taxon>Streptophyta</taxon>
        <taxon>Embryophyta</taxon>
        <taxon>Tracheophyta</taxon>
        <taxon>Spermatophyta</taxon>
        <taxon>Magnoliopsida</taxon>
        <taxon>eudicotyledons</taxon>
        <taxon>Gunneridae</taxon>
        <taxon>Pentapetalae</taxon>
        <taxon>rosids</taxon>
        <taxon>fabids</taxon>
        <taxon>Fabales</taxon>
        <taxon>Fabaceae</taxon>
        <taxon>Papilionoideae</taxon>
        <taxon>50 kb inversion clade</taxon>
        <taxon>NPAAA clade</taxon>
        <taxon>indigoferoid/millettioid clade</taxon>
        <taxon>Phaseoleae</taxon>
        <taxon>Mucuna</taxon>
    </lineage>
</organism>
<dbReference type="EMBL" id="QJKJ01007403">
    <property type="protein sequence ID" value="RDX83269.1"/>
    <property type="molecule type" value="Genomic_DNA"/>
</dbReference>